<comment type="caution">
    <text evidence="1">The sequence shown here is derived from an EMBL/GenBank/DDBJ whole genome shotgun (WGS) entry which is preliminary data.</text>
</comment>
<proteinExistence type="predicted"/>
<organism evidence="1 2">
    <name type="scientific">Tetraparma gracilis</name>
    <dbReference type="NCBI Taxonomy" id="2962635"/>
    <lineage>
        <taxon>Eukaryota</taxon>
        <taxon>Sar</taxon>
        <taxon>Stramenopiles</taxon>
        <taxon>Ochrophyta</taxon>
        <taxon>Bolidophyceae</taxon>
        <taxon>Parmales</taxon>
        <taxon>Triparmaceae</taxon>
        <taxon>Tetraparma</taxon>
    </lineage>
</organism>
<gene>
    <name evidence="1" type="ORF">TeGR_g13699</name>
</gene>
<evidence type="ECO:0000313" key="1">
    <source>
        <dbReference type="EMBL" id="GMI37701.1"/>
    </source>
</evidence>
<sequence length="70" mass="7739">MGSTLSAQHEVPILQGLKEEYHGMGCEVMTEEEQAVVFDTLTAKYRKAVKAKQEELAEQGVANEERRGSA</sequence>
<keyword evidence="2" id="KW-1185">Reference proteome</keyword>
<reference evidence="1 2" key="1">
    <citation type="journal article" date="2023" name="Commun. Biol.">
        <title>Genome analysis of Parmales, the sister group of diatoms, reveals the evolutionary specialization of diatoms from phago-mixotrophs to photoautotrophs.</title>
        <authorList>
            <person name="Ban H."/>
            <person name="Sato S."/>
            <person name="Yoshikawa S."/>
            <person name="Yamada K."/>
            <person name="Nakamura Y."/>
            <person name="Ichinomiya M."/>
            <person name="Sato N."/>
            <person name="Blanc-Mathieu R."/>
            <person name="Endo H."/>
            <person name="Kuwata A."/>
            <person name="Ogata H."/>
        </authorList>
    </citation>
    <scope>NUCLEOTIDE SEQUENCE [LARGE SCALE GENOMIC DNA]</scope>
</reference>
<protein>
    <submittedName>
        <fullName evidence="1">Uncharacterized protein</fullName>
    </submittedName>
</protein>
<name>A0ABQ6N0K2_9STRA</name>
<accession>A0ABQ6N0K2</accession>
<evidence type="ECO:0000313" key="2">
    <source>
        <dbReference type="Proteomes" id="UP001165060"/>
    </source>
</evidence>
<dbReference type="EMBL" id="BRYB01003489">
    <property type="protein sequence ID" value="GMI37701.1"/>
    <property type="molecule type" value="Genomic_DNA"/>
</dbReference>
<dbReference type="Proteomes" id="UP001165060">
    <property type="component" value="Unassembled WGS sequence"/>
</dbReference>